<sequence length="203" mass="21814">MPTAPPKRRLGKLELAILIFLGFDLLVFATWRLLASDRDDAQAVADASDAAPAATDTAPAPAPAEEQTSEEPGDGASPASPAARAQARTRPLSVQEAIASELPPEPESPGPVRPMNRSLSEKDFREAMVDARDDIVKKCLDSRMRRTLKVSVKVAPNGEVTFARVLGALADTQLGSCVVKHVYRVEFPATHEGGTDTYTLRLR</sequence>
<dbReference type="AlphaFoldDB" id="A0A2S9YK65"/>
<keyword evidence="2" id="KW-0812">Transmembrane</keyword>
<accession>A0A2S9YK65</accession>
<evidence type="ECO:0000313" key="4">
    <source>
        <dbReference type="Proteomes" id="UP000237968"/>
    </source>
</evidence>
<name>A0A2S9YK65_9BACT</name>
<keyword evidence="4" id="KW-1185">Reference proteome</keyword>
<evidence type="ECO:0000313" key="3">
    <source>
        <dbReference type="EMBL" id="PRQ05488.1"/>
    </source>
</evidence>
<gene>
    <name evidence="3" type="ORF">ENSA5_02160</name>
</gene>
<organism evidence="3 4">
    <name type="scientific">Enhygromyxa salina</name>
    <dbReference type="NCBI Taxonomy" id="215803"/>
    <lineage>
        <taxon>Bacteria</taxon>
        <taxon>Pseudomonadati</taxon>
        <taxon>Myxococcota</taxon>
        <taxon>Polyangia</taxon>
        <taxon>Nannocystales</taxon>
        <taxon>Nannocystaceae</taxon>
        <taxon>Enhygromyxa</taxon>
    </lineage>
</organism>
<feature type="compositionally biased region" description="Low complexity" evidence="1">
    <location>
        <begin position="43"/>
        <end position="59"/>
    </location>
</feature>
<dbReference type="EMBL" id="PVNK01000011">
    <property type="protein sequence ID" value="PRQ05488.1"/>
    <property type="molecule type" value="Genomic_DNA"/>
</dbReference>
<reference evidence="3 4" key="1">
    <citation type="submission" date="2018-03" db="EMBL/GenBank/DDBJ databases">
        <title>Draft Genome Sequences of the Obligatory Marine Myxobacteria Enhygromyxa salina SWB005.</title>
        <authorList>
            <person name="Poehlein A."/>
            <person name="Moghaddam J.A."/>
            <person name="Harms H."/>
            <person name="Alanjari M."/>
            <person name="Koenig G.M."/>
            <person name="Daniel R."/>
            <person name="Schaeberle T.F."/>
        </authorList>
    </citation>
    <scope>NUCLEOTIDE SEQUENCE [LARGE SCALE GENOMIC DNA]</scope>
    <source>
        <strain evidence="3 4">SWB005</strain>
    </source>
</reference>
<feature type="transmembrane region" description="Helical" evidence="2">
    <location>
        <begin position="15"/>
        <end position="34"/>
    </location>
</feature>
<keyword evidence="2" id="KW-0472">Membrane</keyword>
<dbReference type="OrthoDB" id="9949169at2"/>
<evidence type="ECO:0000256" key="1">
    <source>
        <dbReference type="SAM" id="MobiDB-lite"/>
    </source>
</evidence>
<feature type="region of interest" description="Disordered" evidence="1">
    <location>
        <begin position="43"/>
        <end position="93"/>
    </location>
</feature>
<protein>
    <submittedName>
        <fullName evidence="3">Uncharacterized protein</fullName>
    </submittedName>
</protein>
<evidence type="ECO:0000256" key="2">
    <source>
        <dbReference type="SAM" id="Phobius"/>
    </source>
</evidence>
<comment type="caution">
    <text evidence="3">The sequence shown here is derived from an EMBL/GenBank/DDBJ whole genome shotgun (WGS) entry which is preliminary data.</text>
</comment>
<proteinExistence type="predicted"/>
<keyword evidence="2" id="KW-1133">Transmembrane helix</keyword>
<feature type="compositionally biased region" description="Low complexity" evidence="1">
    <location>
        <begin position="76"/>
        <end position="88"/>
    </location>
</feature>
<dbReference type="Proteomes" id="UP000237968">
    <property type="component" value="Unassembled WGS sequence"/>
</dbReference>